<gene>
    <name evidence="1" type="ORF">MSG28_006888</name>
</gene>
<comment type="caution">
    <text evidence="1">The sequence shown here is derived from an EMBL/GenBank/DDBJ whole genome shotgun (WGS) entry which is preliminary data.</text>
</comment>
<evidence type="ECO:0000313" key="2">
    <source>
        <dbReference type="Proteomes" id="UP001064048"/>
    </source>
</evidence>
<organism evidence="1 2">
    <name type="scientific">Choristoneura fumiferana</name>
    <name type="common">Spruce budworm moth</name>
    <name type="synonym">Archips fumiferana</name>
    <dbReference type="NCBI Taxonomy" id="7141"/>
    <lineage>
        <taxon>Eukaryota</taxon>
        <taxon>Metazoa</taxon>
        <taxon>Ecdysozoa</taxon>
        <taxon>Arthropoda</taxon>
        <taxon>Hexapoda</taxon>
        <taxon>Insecta</taxon>
        <taxon>Pterygota</taxon>
        <taxon>Neoptera</taxon>
        <taxon>Endopterygota</taxon>
        <taxon>Lepidoptera</taxon>
        <taxon>Glossata</taxon>
        <taxon>Ditrysia</taxon>
        <taxon>Tortricoidea</taxon>
        <taxon>Tortricidae</taxon>
        <taxon>Tortricinae</taxon>
        <taxon>Choristoneura</taxon>
    </lineage>
</organism>
<protein>
    <submittedName>
        <fullName evidence="1">Uncharacterized protein</fullName>
    </submittedName>
</protein>
<keyword evidence="2" id="KW-1185">Reference proteome</keyword>
<sequence length="2000" mass="222842">MMPGRIGNLPIAAENPLGLSWHDSAWIPMLSPANIMDYFSERSNPFFDRTCNNEVVKMQRLSMDQLQSMTGLEYMLLHVQDPILYVIRKQHRHSPNHVIPLADYYIIAGIVYQAPDLASVLNSRLRQRVDMLLAELVRQFPLPVAPAAHNQEPVDPSSSDMTNGAIQGHEIKTEIKQENMKPPPEKKPRDRQSANSGGKPLGLSWHDSAWIPMLSPANIMDYFSERSNPFFDRTCNNEVYDWLEYMLLHVQDPILYVIRKQHRHSPNHVIPLADYYIIAGIVYQAPDLASVLNSRLKQCLIQGTILVKGTGGISRQTKLEPSTVFQRQRVDMLLAELVRQFPLPVAPAAHNQEPVDPSSSDMTNGAIQGHEIKTEIKQENMKPPPEKKPRRSMKQSYRKSPSISSKYYELYEELMRDKSTGNVILQSIGLEYELRLERELRLLNITFSDENILRSRGYDKTPDFKLDVPIAVDGFIVNWVESKALFGDEENHSGYLKDQLMAYWNRFGPGLLIYWFGYLETLDSTPEVNKMFILRTSFPKKESITQYKMDLDLLKTQTNKTAVKGADNEEKVVYNLIEEAGNKGIWIRDIRVRSNLANTQLTKVLKSLESKKVIKAASKKKVYMLFNLEPDRSISGGAWYQDQDFESEFVDILNRQCLRFLQQRADKIKNNPRGPIVGRTQSYATGAEVHKYITDLGISNVTLDVEDVITILNTLVYDGKAESSMYPDGSKVFRAIESLLPPQDSCKCLAACALLSTSLNSGVMLMNLTRMRDFGWVDYVTPIMLKWKLYIPWGDQALYRAVEEYKFGSDAKDALFAMERYLAEAPPSPCELLNSSRHFEARDVFAEVLERPVDLDFDAWVEFQYGEGVFVDVGGARGQRTRRLLAGLRLQLVAHGAPVHADERQRHPEHLEHPGRVKLKIADFFGMWKLAFQDKIDQGNRIEELLGDLATDDPVPYRLRNSAQQAYMDEYQLYLVNITQKKDLPVPPEYLSLLWYFFKPHMFSKSTRVIPMLEQWIPGCGVWLITGQDPPDTNKKLAPGKADAPLPHMTIFTEFGDLNLKQKITVFKKLISWPEFEQCQFRVSMENNLPKFVTAVDEDVKTSIDAHIDDVESSDSDKLTSDWLGPEGVDCFWGSNGAALKLAAYFGMLFCFNNVLFNYLSIVNIRFIFRDFHVQVHAADPMELQALLVLGGVGVVLVAVLLLMGLFSASGTSYEEAIAQQRRATTELLALAENKNKPKKNNKKAIKKLARKEKNKENNAAATGSEVDSDVPAESGVDEDIVPPVKPHVEFCPPIIVDVPRDTPPNVKIRKRGKDPKVKPILINKEDPSCISDPSTPPSPTGSVSNHFEEIHPKDEFELLQSSLAAEKPSELTTDKLLKQALAAAPPAPAPAPAPAPSPPAVKNKKKKPEPNVLSLMGKSYLAYAHNFTQAAAAARVELHTQQARLQRVLDENQALQQDQLLLQSKLGAEEAQAQRIVQMEMHIQQLSESEVTLMAQVEAQAREAYLAQQQAAMLAQQQASAVRAAAGRRRARPRRRGPARAPRRAAAAGPPRRSRRLARQHASSTRSSWATPRAPAPTRTSARTTPSCSCRTASPVTLPQQPPAGPAARQQYAQQLGDAARARADADQRAHHAELQLQDRLAGNTPAAAAGWPGSTPAVRAAAGRRRARPRRRGPARAPRRAAAAGPPRRSRRLARQHASSTRSSWATPRAPAPTRTSARTTPSCSCRTASPVTLPQQPPAGPAARQQYAQQLGDAARARADADQRAHHAELQLQDRLAGNTPAAAAGWPGSTPASAELAKVESVVESLRNALATEQRANSEQKETLARLQEQLSQYQDKNNEAISKAQEAQYAEVANVLRLACPAAAPAAAAGRAWLLQFADNLKKEVSAAAPAPEPAPAPAPVPAAAPAADARLAELSAQNDQLQAHVDKYKRIIDETMQKKIDTLQAELQQKQAANHNHSFADSERLAEERLLTDMSEKYKVDVCNGPLQVGLEEK</sequence>
<accession>A0ACC0JLH7</accession>
<name>A0ACC0JLH7_CHOFU</name>
<reference evidence="1 2" key="1">
    <citation type="journal article" date="2022" name="Genome Biol. Evol.">
        <title>The Spruce Budworm Genome: Reconstructing the Evolutionary History of Antifreeze Proteins.</title>
        <authorList>
            <person name="Beliveau C."/>
            <person name="Gagne P."/>
            <person name="Picq S."/>
            <person name="Vernygora O."/>
            <person name="Keeling C.I."/>
            <person name="Pinkney K."/>
            <person name="Doucet D."/>
            <person name="Wen F."/>
            <person name="Johnston J.S."/>
            <person name="Maaroufi H."/>
            <person name="Boyle B."/>
            <person name="Laroche J."/>
            <person name="Dewar K."/>
            <person name="Juretic N."/>
            <person name="Blackburn G."/>
            <person name="Nisole A."/>
            <person name="Brunet B."/>
            <person name="Brandao M."/>
            <person name="Lumley L."/>
            <person name="Duan J."/>
            <person name="Quan G."/>
            <person name="Lucarotti C.J."/>
            <person name="Roe A.D."/>
            <person name="Sperling F.A.H."/>
            <person name="Levesque R.C."/>
            <person name="Cusson M."/>
        </authorList>
    </citation>
    <scope>NUCLEOTIDE SEQUENCE [LARGE SCALE GENOMIC DNA]</scope>
    <source>
        <strain evidence="1">Glfc:IPQL:Cfum</strain>
    </source>
</reference>
<dbReference type="EMBL" id="CM046111">
    <property type="protein sequence ID" value="KAI8425000.1"/>
    <property type="molecule type" value="Genomic_DNA"/>
</dbReference>
<dbReference type="Proteomes" id="UP001064048">
    <property type="component" value="Chromosome 11"/>
</dbReference>
<proteinExistence type="predicted"/>
<evidence type="ECO:0000313" key="1">
    <source>
        <dbReference type="EMBL" id="KAI8425000.1"/>
    </source>
</evidence>